<keyword evidence="3" id="KW-1185">Reference proteome</keyword>
<comment type="caution">
    <text evidence="2">The sequence shown here is derived from an EMBL/GenBank/DDBJ whole genome shotgun (WGS) entry which is preliminary data.</text>
</comment>
<evidence type="ECO:0000313" key="3">
    <source>
        <dbReference type="Proteomes" id="UP001499938"/>
    </source>
</evidence>
<evidence type="ECO:0008006" key="4">
    <source>
        <dbReference type="Google" id="ProtNLM"/>
    </source>
</evidence>
<organism evidence="2 3">
    <name type="scientific">Nostocoides veronense</name>
    <dbReference type="NCBI Taxonomy" id="330836"/>
    <lineage>
        <taxon>Bacteria</taxon>
        <taxon>Bacillati</taxon>
        <taxon>Actinomycetota</taxon>
        <taxon>Actinomycetes</taxon>
        <taxon>Micrococcales</taxon>
        <taxon>Intrasporangiaceae</taxon>
        <taxon>Nostocoides</taxon>
    </lineage>
</organism>
<name>A0ABN2LWV0_9MICO</name>
<reference evidence="2 3" key="1">
    <citation type="journal article" date="2019" name="Int. J. Syst. Evol. Microbiol.">
        <title>The Global Catalogue of Microorganisms (GCM) 10K type strain sequencing project: providing services to taxonomists for standard genome sequencing and annotation.</title>
        <authorList>
            <consortium name="The Broad Institute Genomics Platform"/>
            <consortium name="The Broad Institute Genome Sequencing Center for Infectious Disease"/>
            <person name="Wu L."/>
            <person name="Ma J."/>
        </authorList>
    </citation>
    <scope>NUCLEOTIDE SEQUENCE [LARGE SCALE GENOMIC DNA]</scope>
    <source>
        <strain evidence="2 3">JCM 15592</strain>
    </source>
</reference>
<evidence type="ECO:0000313" key="2">
    <source>
        <dbReference type="EMBL" id="GAA1801042.1"/>
    </source>
</evidence>
<dbReference type="EMBL" id="BAAAPO010000042">
    <property type="protein sequence ID" value="GAA1801042.1"/>
    <property type="molecule type" value="Genomic_DNA"/>
</dbReference>
<dbReference type="Proteomes" id="UP001499938">
    <property type="component" value="Unassembled WGS sequence"/>
</dbReference>
<dbReference type="RefSeq" id="WP_344086116.1">
    <property type="nucleotide sequence ID" value="NZ_BAAAPO010000042.1"/>
</dbReference>
<dbReference type="InterPro" id="IPR011008">
    <property type="entry name" value="Dimeric_a/b-barrel"/>
</dbReference>
<feature type="region of interest" description="Disordered" evidence="1">
    <location>
        <begin position="132"/>
        <end position="152"/>
    </location>
</feature>
<evidence type="ECO:0000256" key="1">
    <source>
        <dbReference type="SAM" id="MobiDB-lite"/>
    </source>
</evidence>
<gene>
    <name evidence="2" type="ORF">GCM10009811_25950</name>
</gene>
<protein>
    <recommendedName>
        <fullName evidence="4">DUF4188 domain-containing protein</fullName>
    </recommendedName>
</protein>
<sequence>MRTRDFSAAPRLAQSGAMFTGATRYNGLGAWITLSWTWRKLVKRMKGMPGYCWHTVYWERPFTLGTIAYFETREDLLTIARSPEHRKLMQWITEGTKNATGGYIRLFTAEPDGYTNGIWRAEANVMQHIENYTPLPDDTGPKPVTDAASEIV</sequence>
<proteinExistence type="predicted"/>
<accession>A0ABN2LWV0</accession>
<dbReference type="SUPFAM" id="SSF54909">
    <property type="entry name" value="Dimeric alpha+beta barrel"/>
    <property type="match status" value="1"/>
</dbReference>